<dbReference type="EMBL" id="FUYQ01000006">
    <property type="protein sequence ID" value="SKB43436.1"/>
    <property type="molecule type" value="Genomic_DNA"/>
</dbReference>
<dbReference type="Proteomes" id="UP000190852">
    <property type="component" value="Unassembled WGS sequence"/>
</dbReference>
<dbReference type="AlphaFoldDB" id="A0A1T5B886"/>
<dbReference type="RefSeq" id="WP_079682779.1">
    <property type="nucleotide sequence ID" value="NZ_FUYQ01000006.1"/>
</dbReference>
<accession>A0A1T5B886</accession>
<evidence type="ECO:0000313" key="1">
    <source>
        <dbReference type="EMBL" id="SKB43436.1"/>
    </source>
</evidence>
<proteinExistence type="predicted"/>
<reference evidence="2" key="1">
    <citation type="submission" date="2017-02" db="EMBL/GenBank/DDBJ databases">
        <authorList>
            <person name="Varghese N."/>
            <person name="Submissions S."/>
        </authorList>
    </citation>
    <scope>NUCLEOTIDE SEQUENCE [LARGE SCALE GENOMIC DNA]</scope>
    <source>
        <strain evidence="2">DSM 24967</strain>
    </source>
</reference>
<gene>
    <name evidence="1" type="ORF">SAMN05660349_01136</name>
</gene>
<name>A0A1T5B886_9BACT</name>
<keyword evidence="2" id="KW-1185">Reference proteome</keyword>
<protein>
    <submittedName>
        <fullName evidence="1">Uncharacterized protein</fullName>
    </submittedName>
</protein>
<sequence>MAIQKIFKGSDLLFDVRLVDATGTPYRIKDTAGFSIKFYTSDPADYIECKYENGVYSGIIEGETIDSMFINSTDLERLKEGLINYIYMLKVLNPVFSDGTYDETVTGQTNLYLKSNNNGI</sequence>
<organism evidence="1 2">
    <name type="scientific">Parabacteroides chartae</name>
    <dbReference type="NCBI Taxonomy" id="1037355"/>
    <lineage>
        <taxon>Bacteria</taxon>
        <taxon>Pseudomonadati</taxon>
        <taxon>Bacteroidota</taxon>
        <taxon>Bacteroidia</taxon>
        <taxon>Bacteroidales</taxon>
        <taxon>Tannerellaceae</taxon>
        <taxon>Parabacteroides</taxon>
    </lineage>
</organism>
<evidence type="ECO:0000313" key="2">
    <source>
        <dbReference type="Proteomes" id="UP000190852"/>
    </source>
</evidence>